<sequence length="64" mass="7438">MAKHVIDSGFGRQVAGRLRRYETLRRRAQKSWSKTMGNVWSRRQPEPVGRGVQAFVAIERGRRV</sequence>
<protein>
    <submittedName>
        <fullName evidence="1">Uncharacterized protein</fullName>
    </submittedName>
</protein>
<gene>
    <name evidence="1" type="ORF">FEV53_04810</name>
</gene>
<keyword evidence="2" id="KW-1185">Reference proteome</keyword>
<comment type="caution">
    <text evidence="1">The sequence shown here is derived from an EMBL/GenBank/DDBJ whole genome shotgun (WGS) entry which is preliminary data.</text>
</comment>
<dbReference type="Proteomes" id="UP000318590">
    <property type="component" value="Unassembled WGS sequence"/>
</dbReference>
<evidence type="ECO:0000313" key="1">
    <source>
        <dbReference type="EMBL" id="TRD22383.1"/>
    </source>
</evidence>
<name>A0A547Q7P4_9RHOB</name>
<organism evidence="1 2">
    <name type="scientific">Palleronia caenipelagi</name>
    <dbReference type="NCBI Taxonomy" id="2489174"/>
    <lineage>
        <taxon>Bacteria</taxon>
        <taxon>Pseudomonadati</taxon>
        <taxon>Pseudomonadota</taxon>
        <taxon>Alphaproteobacteria</taxon>
        <taxon>Rhodobacterales</taxon>
        <taxon>Roseobacteraceae</taxon>
        <taxon>Palleronia</taxon>
    </lineage>
</organism>
<evidence type="ECO:0000313" key="2">
    <source>
        <dbReference type="Proteomes" id="UP000318590"/>
    </source>
</evidence>
<dbReference type="AlphaFoldDB" id="A0A547Q7P4"/>
<dbReference type="RefSeq" id="WP_142833685.1">
    <property type="nucleotide sequence ID" value="NZ_VFSV01000006.1"/>
</dbReference>
<dbReference type="EMBL" id="VFSV01000006">
    <property type="protein sequence ID" value="TRD22383.1"/>
    <property type="molecule type" value="Genomic_DNA"/>
</dbReference>
<reference evidence="1 2" key="1">
    <citation type="submission" date="2019-06" db="EMBL/GenBank/DDBJ databases">
        <title>Paenimaribius caenipelagi gen. nov., sp. nov., isolated from a tidal flat.</title>
        <authorList>
            <person name="Yoon J.-H."/>
        </authorList>
    </citation>
    <scope>NUCLEOTIDE SEQUENCE [LARGE SCALE GENOMIC DNA]</scope>
    <source>
        <strain evidence="1 2">JBTF-M29</strain>
    </source>
</reference>
<accession>A0A547Q7P4</accession>
<proteinExistence type="predicted"/>